<keyword evidence="1" id="KW-0547">Nucleotide-binding</keyword>
<proteinExistence type="predicted"/>
<evidence type="ECO:0000256" key="1">
    <source>
        <dbReference type="PIRNR" id="PIRNR028141"/>
    </source>
</evidence>
<reference evidence="3 4" key="1">
    <citation type="journal article" date="2015" name="Genome Announc.">
        <title>Complete Genome Sequence of Sedimenticola thiotaurini Strain SIP-G1, a Polyphosphate- and Polyhydroxyalkanoate-Accumulating Sulfur-Oxidizing Gammaproteobacterium Isolated from Salt Marsh Sediments.</title>
        <authorList>
            <person name="Flood B.E."/>
            <person name="Jones D.S."/>
            <person name="Bailey J.V."/>
        </authorList>
    </citation>
    <scope>NUCLEOTIDE SEQUENCE [LARGE SCALE GENOMIC DNA]</scope>
    <source>
        <strain evidence="3 4">SIP-G1</strain>
    </source>
</reference>
<dbReference type="Pfam" id="PF07238">
    <property type="entry name" value="PilZ"/>
    <property type="match status" value="1"/>
</dbReference>
<accession>A0A0F7JVF6</accession>
<dbReference type="OrthoDB" id="5298508at2"/>
<dbReference type="InterPro" id="IPR009875">
    <property type="entry name" value="PilZ_domain"/>
</dbReference>
<dbReference type="PIRSF" id="PIRSF028141">
    <property type="entry name" value="C-di-GMP_BP_PA4608"/>
    <property type="match status" value="1"/>
</dbReference>
<evidence type="ECO:0000313" key="3">
    <source>
        <dbReference type="EMBL" id="AKH19537.1"/>
    </source>
</evidence>
<keyword evidence="1" id="KW-0973">c-di-GMP</keyword>
<keyword evidence="4" id="KW-1185">Reference proteome</keyword>
<dbReference type="KEGG" id="seds:AAY24_03285"/>
<dbReference type="InterPro" id="IPR027021">
    <property type="entry name" value="C-di-GMP_BP_PA4608"/>
</dbReference>
<organism evidence="3 4">
    <name type="scientific">Sedimenticola thiotaurini</name>
    <dbReference type="NCBI Taxonomy" id="1543721"/>
    <lineage>
        <taxon>Bacteria</taxon>
        <taxon>Pseudomonadati</taxon>
        <taxon>Pseudomonadota</taxon>
        <taxon>Gammaproteobacteria</taxon>
        <taxon>Chromatiales</taxon>
        <taxon>Sedimenticolaceae</taxon>
        <taxon>Sedimenticola</taxon>
    </lineage>
</organism>
<dbReference type="Proteomes" id="UP000034410">
    <property type="component" value="Chromosome"/>
</dbReference>
<dbReference type="RefSeq" id="WP_046858474.1">
    <property type="nucleotide sequence ID" value="NZ_CP011412.1"/>
</dbReference>
<dbReference type="Gene3D" id="2.40.10.220">
    <property type="entry name" value="predicted glycosyltransferase like domains"/>
    <property type="match status" value="1"/>
</dbReference>
<sequence>MTSADKNERRNFQRILFDAPVTISHNNKLFCSKLVDISLNGALLETTDQVDVQSGDTVFLNIRLGEEFFIDMEAQLTHLEGGRLGLRCVHIDMESIAHLRRLVELNLGDSKLLERELSALG</sequence>
<comment type="function">
    <text evidence="1">Binds the second messenger bis-(3'-5') cyclic dimeric guanosine monophosphate (c-di-GMP). Can bind two c-di-GMP molecules per monomer. May play a role in bacterial second-messenger regulated processes. Binding to c-di-GMP induces a conformational change of the C- and N-termini resulting in the exposure of a highly negative surface on one side of the protein to a possible effector protein.</text>
</comment>
<feature type="domain" description="PilZ" evidence="2">
    <location>
        <begin position="8"/>
        <end position="104"/>
    </location>
</feature>
<protein>
    <recommendedName>
        <fullName evidence="1">Cyclic diguanosine monophosphate-binding protein</fullName>
        <shortName evidence="1">c-di-GMP-binding protein</shortName>
    </recommendedName>
    <alternativeName>
        <fullName evidence="1">Pilz domain-containing protein</fullName>
    </alternativeName>
</protein>
<evidence type="ECO:0000259" key="2">
    <source>
        <dbReference type="Pfam" id="PF07238"/>
    </source>
</evidence>
<dbReference type="EMBL" id="CP011412">
    <property type="protein sequence ID" value="AKH19537.1"/>
    <property type="molecule type" value="Genomic_DNA"/>
</dbReference>
<dbReference type="AlphaFoldDB" id="A0A0F7JVF6"/>
<gene>
    <name evidence="3" type="ORF">AAY24_03285</name>
</gene>
<dbReference type="GO" id="GO:0035438">
    <property type="term" value="F:cyclic-di-GMP binding"/>
    <property type="evidence" value="ECO:0007669"/>
    <property type="project" value="InterPro"/>
</dbReference>
<dbReference type="SUPFAM" id="SSF141371">
    <property type="entry name" value="PilZ domain-like"/>
    <property type="match status" value="1"/>
</dbReference>
<evidence type="ECO:0000313" key="4">
    <source>
        <dbReference type="Proteomes" id="UP000034410"/>
    </source>
</evidence>
<name>A0A0F7JVF6_9GAMM</name>
<comment type="subunit">
    <text evidence="1">Monomer in both c-di-GMP-bound and free forms.</text>
</comment>